<dbReference type="HOGENOM" id="CLU_084747_4_0_4"/>
<dbReference type="Proteomes" id="UP000019095">
    <property type="component" value="Chromosome"/>
</dbReference>
<dbReference type="Pfam" id="PF20159">
    <property type="entry name" value="YidB"/>
    <property type="match status" value="1"/>
</dbReference>
<evidence type="ECO:0008006" key="3">
    <source>
        <dbReference type="Google" id="ProtNLM"/>
    </source>
</evidence>
<accession>W0PJY3</accession>
<dbReference type="AlphaFoldDB" id="W0PJY3"/>
<dbReference type="SUPFAM" id="SSF140804">
    <property type="entry name" value="YidB-like"/>
    <property type="match status" value="1"/>
</dbReference>
<dbReference type="STRING" id="1247726.MIM_c32290"/>
<organism evidence="1 2">
    <name type="scientific">Advenella mimigardefordensis (strain DSM 17166 / LMG 22922 / DPN7)</name>
    <dbReference type="NCBI Taxonomy" id="1247726"/>
    <lineage>
        <taxon>Bacteria</taxon>
        <taxon>Pseudomonadati</taxon>
        <taxon>Pseudomonadota</taxon>
        <taxon>Betaproteobacteria</taxon>
        <taxon>Burkholderiales</taxon>
        <taxon>Alcaligenaceae</taxon>
    </lineage>
</organism>
<proteinExistence type="predicted"/>
<dbReference type="Gene3D" id="1.10.10.690">
    <property type="entry name" value="YidB-like"/>
    <property type="match status" value="1"/>
</dbReference>
<dbReference type="KEGG" id="amim:MIM_c32290"/>
<dbReference type="InterPro" id="IPR027405">
    <property type="entry name" value="YidB-like"/>
</dbReference>
<name>W0PJY3_ADVMD</name>
<dbReference type="PATRIC" id="fig|1247726.3.peg.3573"/>
<dbReference type="eggNOG" id="COG3753">
    <property type="taxonomic scope" value="Bacteria"/>
</dbReference>
<sequence>MGGLGGIVGGLGNGINLGSLSALLPVILSVINNQQGGLGGLAEKFQRGGLGDIFNSWVNQGENREISPQQVDTALGSETVDSIAQQSGQSRDDILGSLSGILPHLVDTSTPNGQIPADGQARGENEVLNSLSSLFK</sequence>
<dbReference type="EMBL" id="CP003915">
    <property type="protein sequence ID" value="AHG65293.1"/>
    <property type="molecule type" value="Genomic_DNA"/>
</dbReference>
<evidence type="ECO:0000313" key="1">
    <source>
        <dbReference type="EMBL" id="AHG65293.1"/>
    </source>
</evidence>
<reference evidence="1 2" key="1">
    <citation type="journal article" date="2014" name="Microbiology">
        <title>Unravelling the complete genome sequence of Advenella mimigardefordensis strain DPN7T and novel insights in the catabolism of the xenobiotic polythioester precursor 3,3'-dithiodipropionate.</title>
        <authorList>
            <person name="Wubbeler J.H."/>
            <person name="Hiessl S."/>
            <person name="Schuldes J."/>
            <person name="Thurmer A."/>
            <person name="Daniel R."/>
            <person name="Steinbuchel A."/>
        </authorList>
    </citation>
    <scope>NUCLEOTIDE SEQUENCE [LARGE SCALE GENOMIC DNA]</scope>
    <source>
        <strain evidence="2">DSM 17166 / LMG 22922 / DPN7</strain>
    </source>
</reference>
<protein>
    <recommendedName>
        <fullName evidence="3">DUF937 domain-containing protein</fullName>
    </recommendedName>
</protein>
<keyword evidence="2" id="KW-1185">Reference proteome</keyword>
<evidence type="ECO:0000313" key="2">
    <source>
        <dbReference type="Proteomes" id="UP000019095"/>
    </source>
</evidence>
<gene>
    <name evidence="1" type="ORF">MIM_c32290</name>
</gene>
<dbReference type="InterPro" id="IPR045372">
    <property type="entry name" value="YidB"/>
</dbReference>